<evidence type="ECO:0000313" key="9">
    <source>
        <dbReference type="Proteomes" id="UP001595476"/>
    </source>
</evidence>
<evidence type="ECO:0000256" key="6">
    <source>
        <dbReference type="SAM" id="Phobius"/>
    </source>
</evidence>
<dbReference type="PANTHER" id="PTHR32322">
    <property type="entry name" value="INNER MEMBRANE TRANSPORTER"/>
    <property type="match status" value="1"/>
</dbReference>
<evidence type="ECO:0000256" key="3">
    <source>
        <dbReference type="ARBA" id="ARBA00022692"/>
    </source>
</evidence>
<comment type="caution">
    <text evidence="8">The sequence shown here is derived from an EMBL/GenBank/DDBJ whole genome shotgun (WGS) entry which is preliminary data.</text>
</comment>
<comment type="similarity">
    <text evidence="2">Belongs to the EamA transporter family.</text>
</comment>
<dbReference type="RefSeq" id="WP_386717039.1">
    <property type="nucleotide sequence ID" value="NZ_JBHRSZ010000002.1"/>
</dbReference>
<feature type="transmembrane region" description="Helical" evidence="6">
    <location>
        <begin position="34"/>
        <end position="52"/>
    </location>
</feature>
<comment type="subcellular location">
    <subcellularLocation>
        <location evidence="1">Membrane</location>
        <topology evidence="1">Multi-pass membrane protein</topology>
    </subcellularLocation>
</comment>
<feature type="transmembrane region" description="Helical" evidence="6">
    <location>
        <begin position="271"/>
        <end position="290"/>
    </location>
</feature>
<feature type="transmembrane region" description="Helical" evidence="6">
    <location>
        <begin position="5"/>
        <end position="22"/>
    </location>
</feature>
<evidence type="ECO:0000313" key="8">
    <source>
        <dbReference type="EMBL" id="MFC3150366.1"/>
    </source>
</evidence>
<dbReference type="EMBL" id="JBHRSZ010000002">
    <property type="protein sequence ID" value="MFC3150366.1"/>
    <property type="molecule type" value="Genomic_DNA"/>
</dbReference>
<organism evidence="8 9">
    <name type="scientific">Litoribrevibacter euphylliae</name>
    <dbReference type="NCBI Taxonomy" id="1834034"/>
    <lineage>
        <taxon>Bacteria</taxon>
        <taxon>Pseudomonadati</taxon>
        <taxon>Pseudomonadota</taxon>
        <taxon>Gammaproteobacteria</taxon>
        <taxon>Oceanospirillales</taxon>
        <taxon>Oceanospirillaceae</taxon>
        <taxon>Litoribrevibacter</taxon>
    </lineage>
</organism>
<evidence type="ECO:0000256" key="1">
    <source>
        <dbReference type="ARBA" id="ARBA00004141"/>
    </source>
</evidence>
<dbReference type="PANTHER" id="PTHR32322:SF2">
    <property type="entry name" value="EAMA DOMAIN-CONTAINING PROTEIN"/>
    <property type="match status" value="1"/>
</dbReference>
<feature type="transmembrane region" description="Helical" evidence="6">
    <location>
        <begin position="119"/>
        <end position="139"/>
    </location>
</feature>
<protein>
    <submittedName>
        <fullName evidence="8">DMT family transporter</fullName>
    </submittedName>
</protein>
<keyword evidence="5 6" id="KW-0472">Membrane</keyword>
<keyword evidence="9" id="KW-1185">Reference proteome</keyword>
<reference evidence="9" key="1">
    <citation type="journal article" date="2019" name="Int. J. Syst. Evol. Microbiol.">
        <title>The Global Catalogue of Microorganisms (GCM) 10K type strain sequencing project: providing services to taxonomists for standard genome sequencing and annotation.</title>
        <authorList>
            <consortium name="The Broad Institute Genomics Platform"/>
            <consortium name="The Broad Institute Genome Sequencing Center for Infectious Disease"/>
            <person name="Wu L."/>
            <person name="Ma J."/>
        </authorList>
    </citation>
    <scope>NUCLEOTIDE SEQUENCE [LARGE SCALE GENOMIC DNA]</scope>
    <source>
        <strain evidence="9">KCTC 52438</strain>
    </source>
</reference>
<dbReference type="Proteomes" id="UP001595476">
    <property type="component" value="Unassembled WGS sequence"/>
</dbReference>
<dbReference type="Pfam" id="PF00892">
    <property type="entry name" value="EamA"/>
    <property type="match status" value="2"/>
</dbReference>
<feature type="transmembrane region" description="Helical" evidence="6">
    <location>
        <begin position="89"/>
        <end position="107"/>
    </location>
</feature>
<evidence type="ECO:0000256" key="5">
    <source>
        <dbReference type="ARBA" id="ARBA00023136"/>
    </source>
</evidence>
<keyword evidence="4 6" id="KW-1133">Transmembrane helix</keyword>
<feature type="domain" description="EamA" evidence="7">
    <location>
        <begin position="153"/>
        <end position="289"/>
    </location>
</feature>
<evidence type="ECO:0000259" key="7">
    <source>
        <dbReference type="Pfam" id="PF00892"/>
    </source>
</evidence>
<keyword evidence="3 6" id="KW-0812">Transmembrane</keyword>
<dbReference type="InterPro" id="IPR037185">
    <property type="entry name" value="EmrE-like"/>
</dbReference>
<sequence length="305" mass="33370">MTTSLYALTVLIWGSTWLAIYFQLGEVPVNVSVFYRFALAALLLLPWMWLTGKLQKTDASDHKFMVLQGACLFSLNFICFYNATQYITSGLVAVVFSAATIYNAINNSLFWKESIPPKVILAGVIGTTGLVLLFLPELLGETSDKGISTDILKGLLLAALGTYFFSLGNMISKRHSLKGVKPLTTNAYAMAYGSIILIGILVITGQPLVIDTSPQYLGALFYLSVFGSIIGFTAYLTLVARLGANKAAYATVMFPVVALLLSSWFESYEWQVTSFVGLGLTMLGNVIMNLDVEKWFKRPAVQGQN</sequence>
<dbReference type="InterPro" id="IPR000620">
    <property type="entry name" value="EamA_dom"/>
</dbReference>
<feature type="domain" description="EamA" evidence="7">
    <location>
        <begin position="7"/>
        <end position="134"/>
    </location>
</feature>
<dbReference type="InterPro" id="IPR050638">
    <property type="entry name" value="AA-Vitamin_Transporters"/>
</dbReference>
<feature type="transmembrane region" description="Helical" evidence="6">
    <location>
        <begin position="183"/>
        <end position="204"/>
    </location>
</feature>
<feature type="transmembrane region" description="Helical" evidence="6">
    <location>
        <begin position="216"/>
        <end position="240"/>
    </location>
</feature>
<accession>A0ABV7HCK1</accession>
<name>A0ABV7HCK1_9GAMM</name>
<dbReference type="SUPFAM" id="SSF103481">
    <property type="entry name" value="Multidrug resistance efflux transporter EmrE"/>
    <property type="match status" value="2"/>
</dbReference>
<feature type="transmembrane region" description="Helical" evidence="6">
    <location>
        <begin position="151"/>
        <end position="171"/>
    </location>
</feature>
<proteinExistence type="inferred from homology"/>
<gene>
    <name evidence="8" type="ORF">ACFOEK_04955</name>
</gene>
<evidence type="ECO:0000256" key="4">
    <source>
        <dbReference type="ARBA" id="ARBA00022989"/>
    </source>
</evidence>
<evidence type="ECO:0000256" key="2">
    <source>
        <dbReference type="ARBA" id="ARBA00007362"/>
    </source>
</evidence>
<feature type="transmembrane region" description="Helical" evidence="6">
    <location>
        <begin position="247"/>
        <end position="265"/>
    </location>
</feature>